<gene>
    <name evidence="1" type="ORF">KK1_026487</name>
</gene>
<name>A0A151S9Z7_CAJCA</name>
<dbReference type="Proteomes" id="UP000075243">
    <property type="component" value="Unassembled WGS sequence"/>
</dbReference>
<dbReference type="PANTHER" id="PTHR33064">
    <property type="entry name" value="POL PROTEIN"/>
    <property type="match status" value="1"/>
</dbReference>
<sequence>MQLPYYFGFHWLHIPTNGKPNVAILFTNLLGCICYSSSLPPNRNYDHSIPLIPNAKPIKVSQYTHHGHYEWIVMPFGLTNAKVVAMIAWPLPSNLKQLCGFLGLTCYYRKFILGYASIANPLTQLLIQIHPIFHCS</sequence>
<dbReference type="InterPro" id="IPR043128">
    <property type="entry name" value="Rev_trsase/Diguanyl_cyclase"/>
</dbReference>
<organism evidence="1 2">
    <name type="scientific">Cajanus cajan</name>
    <name type="common">Pigeon pea</name>
    <name type="synonym">Cajanus indicus</name>
    <dbReference type="NCBI Taxonomy" id="3821"/>
    <lineage>
        <taxon>Eukaryota</taxon>
        <taxon>Viridiplantae</taxon>
        <taxon>Streptophyta</taxon>
        <taxon>Embryophyta</taxon>
        <taxon>Tracheophyta</taxon>
        <taxon>Spermatophyta</taxon>
        <taxon>Magnoliopsida</taxon>
        <taxon>eudicotyledons</taxon>
        <taxon>Gunneridae</taxon>
        <taxon>Pentapetalae</taxon>
        <taxon>rosids</taxon>
        <taxon>fabids</taxon>
        <taxon>Fabales</taxon>
        <taxon>Fabaceae</taxon>
        <taxon>Papilionoideae</taxon>
        <taxon>50 kb inversion clade</taxon>
        <taxon>NPAAA clade</taxon>
        <taxon>indigoferoid/millettioid clade</taxon>
        <taxon>Phaseoleae</taxon>
        <taxon>Cajanus</taxon>
    </lineage>
</organism>
<dbReference type="SUPFAM" id="SSF56672">
    <property type="entry name" value="DNA/RNA polymerases"/>
    <property type="match status" value="1"/>
</dbReference>
<proteinExistence type="predicted"/>
<evidence type="ECO:0000313" key="1">
    <source>
        <dbReference type="EMBL" id="KYP51603.1"/>
    </source>
</evidence>
<dbReference type="Gramene" id="C.cajan_25898.t">
    <property type="protein sequence ID" value="C.cajan_25898.t"/>
    <property type="gene ID" value="C.cajan_25898"/>
</dbReference>
<reference evidence="1" key="1">
    <citation type="journal article" date="2012" name="Nat. Biotechnol.">
        <title>Draft genome sequence of pigeonpea (Cajanus cajan), an orphan legume crop of resource-poor farmers.</title>
        <authorList>
            <person name="Varshney R.K."/>
            <person name="Chen W."/>
            <person name="Li Y."/>
            <person name="Bharti A.K."/>
            <person name="Saxena R.K."/>
            <person name="Schlueter J.A."/>
            <person name="Donoghue M.T."/>
            <person name="Azam S."/>
            <person name="Fan G."/>
            <person name="Whaley A.M."/>
            <person name="Farmer A.D."/>
            <person name="Sheridan J."/>
            <person name="Iwata A."/>
            <person name="Tuteja R."/>
            <person name="Penmetsa R.V."/>
            <person name="Wu W."/>
            <person name="Upadhyaya H.D."/>
            <person name="Yang S.P."/>
            <person name="Shah T."/>
            <person name="Saxena K.B."/>
            <person name="Michael T."/>
            <person name="McCombie W.R."/>
            <person name="Yang B."/>
            <person name="Zhang G."/>
            <person name="Yang H."/>
            <person name="Wang J."/>
            <person name="Spillane C."/>
            <person name="Cook D.R."/>
            <person name="May G.D."/>
            <person name="Xu X."/>
            <person name="Jackson S.A."/>
        </authorList>
    </citation>
    <scope>NUCLEOTIDE SEQUENCE [LARGE SCALE GENOMIC DNA]</scope>
</reference>
<accession>A0A151S9Z7</accession>
<dbReference type="PANTHER" id="PTHR33064:SF40">
    <property type="entry name" value="REVERSE TRANSCRIPTASE_RETROTRANSPOSON-DERIVED PROTEIN RNASE H-LIKE DOMAIN-CONTAINING PROTEIN"/>
    <property type="match status" value="1"/>
</dbReference>
<dbReference type="InterPro" id="IPR051320">
    <property type="entry name" value="Viral_Replic_Matur_Polypro"/>
</dbReference>
<keyword evidence="2" id="KW-1185">Reference proteome</keyword>
<protein>
    <submittedName>
        <fullName evidence="1">Uncharacterized protein</fullName>
    </submittedName>
</protein>
<dbReference type="AlphaFoldDB" id="A0A151S9Z7"/>
<dbReference type="Gene3D" id="3.10.10.10">
    <property type="entry name" value="HIV Type 1 Reverse Transcriptase, subunit A, domain 1"/>
    <property type="match status" value="1"/>
</dbReference>
<evidence type="ECO:0000313" key="2">
    <source>
        <dbReference type="Proteomes" id="UP000075243"/>
    </source>
</evidence>
<dbReference type="InterPro" id="IPR043502">
    <property type="entry name" value="DNA/RNA_pol_sf"/>
</dbReference>
<dbReference type="EMBL" id="KQ483435">
    <property type="protein sequence ID" value="KYP51603.1"/>
    <property type="molecule type" value="Genomic_DNA"/>
</dbReference>
<dbReference type="Gene3D" id="3.30.70.270">
    <property type="match status" value="1"/>
</dbReference>